<dbReference type="Pfam" id="PF07589">
    <property type="entry name" value="PEP-CTERM"/>
    <property type="match status" value="1"/>
</dbReference>
<dbReference type="AlphaFoldDB" id="A0A0S2TG36"/>
<gene>
    <name evidence="2" type="ORF">Tel_13750</name>
</gene>
<name>A0A0S2TG36_9GAMM</name>
<evidence type="ECO:0000259" key="1">
    <source>
        <dbReference type="Pfam" id="PF07589"/>
    </source>
</evidence>
<accession>A0A0S2TG36</accession>
<dbReference type="KEGG" id="tee:Tel_13750"/>
<feature type="domain" description="Ice-binding protein C-terminal" evidence="1">
    <location>
        <begin position="266"/>
        <end position="289"/>
    </location>
</feature>
<reference evidence="2" key="1">
    <citation type="submission" date="2015-10" db="EMBL/GenBank/DDBJ databases">
        <title>Description of Candidatus Tenderia electrophaga gen. nov, sp. nov., an Uncultivated Electroautotroph from a Biocathode Enrichment.</title>
        <authorList>
            <person name="Eddie B.J."/>
            <person name="Malanoski A.P."/>
            <person name="Wang Z."/>
            <person name="Hall R.J."/>
            <person name="Oh S.D."/>
            <person name="Heiner C."/>
            <person name="Lin B."/>
            <person name="Strycharz-Glaven S.M."/>
        </authorList>
    </citation>
    <scope>NUCLEOTIDE SEQUENCE [LARGE SCALE GENOMIC DNA]</scope>
    <source>
        <strain evidence="2">NRL1</strain>
    </source>
</reference>
<sequence>MMSEEQQFLNDYSFLKELEMKGEMKLMVGTALLGMSMSANAAIIDLFTTDQAELSDGTVGGGGVSSSVSSGLGDILTGVGDAAGERDLFVELLDNDGVPTREATIGVAGGVLDFSVDSLAAGTGTVQWDGLDGSIALDPDGLGGVDLTAGGTLSGFGVTTLFSDAGYEFLVGAYTDATHWTEISFSASAVNSATTSFIPFSGFTNPFLCGAVNPAPGVNSITCSDAVGAPGGTQVVDFTNLGALEFVIDPNGGSTSIDLTLDQITTIPEPSVLGLMGAGLLAGGLVARRNKKNKAASA</sequence>
<dbReference type="NCBIfam" id="TIGR02595">
    <property type="entry name" value="PEP_CTERM"/>
    <property type="match status" value="1"/>
</dbReference>
<evidence type="ECO:0000313" key="2">
    <source>
        <dbReference type="EMBL" id="ALP54110.1"/>
    </source>
</evidence>
<evidence type="ECO:0000313" key="3">
    <source>
        <dbReference type="Proteomes" id="UP000055136"/>
    </source>
</evidence>
<proteinExistence type="predicted"/>
<organism evidence="2 3">
    <name type="scientific">Candidatus Tenderia electrophaga</name>
    <dbReference type="NCBI Taxonomy" id="1748243"/>
    <lineage>
        <taxon>Bacteria</taxon>
        <taxon>Pseudomonadati</taxon>
        <taxon>Pseudomonadota</taxon>
        <taxon>Gammaproteobacteria</taxon>
        <taxon>Candidatus Tenderiales</taxon>
        <taxon>Candidatus Tenderiaceae</taxon>
        <taxon>Candidatus Tenderia</taxon>
    </lineage>
</organism>
<dbReference type="EMBL" id="CP013099">
    <property type="protein sequence ID" value="ALP54110.1"/>
    <property type="molecule type" value="Genomic_DNA"/>
</dbReference>
<dbReference type="InterPro" id="IPR013424">
    <property type="entry name" value="Ice-binding_C"/>
</dbReference>
<protein>
    <recommendedName>
        <fullName evidence="1">Ice-binding protein C-terminal domain-containing protein</fullName>
    </recommendedName>
</protein>
<keyword evidence="3" id="KW-1185">Reference proteome</keyword>
<dbReference type="Proteomes" id="UP000055136">
    <property type="component" value="Chromosome"/>
</dbReference>